<gene>
    <name evidence="2" type="ORF">ISF_03935</name>
</gene>
<dbReference type="RefSeq" id="XP_018705121.1">
    <property type="nucleotide sequence ID" value="XM_018847541.1"/>
</dbReference>
<evidence type="ECO:0000313" key="2">
    <source>
        <dbReference type="EMBL" id="OAA66097.1"/>
    </source>
</evidence>
<protein>
    <submittedName>
        <fullName evidence="2">Uncharacterized protein</fullName>
    </submittedName>
</protein>
<feature type="coiled-coil region" evidence="1">
    <location>
        <begin position="60"/>
        <end position="94"/>
    </location>
</feature>
<dbReference type="GeneID" id="30020227"/>
<accession>A0A167YB47</accession>
<keyword evidence="3" id="KW-1185">Reference proteome</keyword>
<name>A0A167YB47_CORFA</name>
<reference evidence="2 3" key="1">
    <citation type="journal article" date="2016" name="Genome Biol. Evol.">
        <title>Divergent and convergent evolution of fungal pathogenicity.</title>
        <authorList>
            <person name="Shang Y."/>
            <person name="Xiao G."/>
            <person name="Zheng P."/>
            <person name="Cen K."/>
            <person name="Zhan S."/>
            <person name="Wang C."/>
        </authorList>
    </citation>
    <scope>NUCLEOTIDE SEQUENCE [LARGE SCALE GENOMIC DNA]</scope>
    <source>
        <strain evidence="2 3">ARSEF 2679</strain>
    </source>
</reference>
<comment type="caution">
    <text evidence="2">The sequence shown here is derived from an EMBL/GenBank/DDBJ whole genome shotgun (WGS) entry which is preliminary data.</text>
</comment>
<proteinExistence type="predicted"/>
<dbReference type="AlphaFoldDB" id="A0A167YB47"/>
<dbReference type="EMBL" id="AZHB01000008">
    <property type="protein sequence ID" value="OAA66097.1"/>
    <property type="molecule type" value="Genomic_DNA"/>
</dbReference>
<sequence>MAEMARLNELTAQIAQMHQQMDYWRGQERRTAAMLEAAMADMAGYTRRGRLPDPVVSAAVNNHSIALNRIRANMESLQRRRTAAEGEHRALAQRIRGRG</sequence>
<evidence type="ECO:0000256" key="1">
    <source>
        <dbReference type="SAM" id="Coils"/>
    </source>
</evidence>
<organism evidence="2 3">
    <name type="scientific">Cordyceps fumosorosea (strain ARSEF 2679)</name>
    <name type="common">Isaria fumosorosea</name>
    <dbReference type="NCBI Taxonomy" id="1081104"/>
    <lineage>
        <taxon>Eukaryota</taxon>
        <taxon>Fungi</taxon>
        <taxon>Dikarya</taxon>
        <taxon>Ascomycota</taxon>
        <taxon>Pezizomycotina</taxon>
        <taxon>Sordariomycetes</taxon>
        <taxon>Hypocreomycetidae</taxon>
        <taxon>Hypocreales</taxon>
        <taxon>Cordycipitaceae</taxon>
        <taxon>Cordyceps</taxon>
    </lineage>
</organism>
<dbReference type="OrthoDB" id="4870063at2759"/>
<dbReference type="Proteomes" id="UP000076744">
    <property type="component" value="Unassembled WGS sequence"/>
</dbReference>
<evidence type="ECO:0000313" key="3">
    <source>
        <dbReference type="Proteomes" id="UP000076744"/>
    </source>
</evidence>
<keyword evidence="1" id="KW-0175">Coiled coil</keyword>